<comment type="caution">
    <text evidence="1">The sequence shown here is derived from an EMBL/GenBank/DDBJ whole genome shotgun (WGS) entry which is preliminary data.</text>
</comment>
<gene>
    <name evidence="1" type="ORF">DPMN_174995</name>
</gene>
<sequence length="143" mass="16919">MPVLLTIRYRKRFNARSLFHWLYERLRELRTAFEKQQLRFYIIPDRNLMAACGLEDGLQSKWVADITDMMEEGPRVILRLEKIRKSIVASPEPMLCFSKKRVEMEMVGLELLNKLAKCKNESRVTDTDFIMKALQRRLGGVLR</sequence>
<organism evidence="1 2">
    <name type="scientific">Dreissena polymorpha</name>
    <name type="common">Zebra mussel</name>
    <name type="synonym">Mytilus polymorpha</name>
    <dbReference type="NCBI Taxonomy" id="45954"/>
    <lineage>
        <taxon>Eukaryota</taxon>
        <taxon>Metazoa</taxon>
        <taxon>Spiralia</taxon>
        <taxon>Lophotrochozoa</taxon>
        <taxon>Mollusca</taxon>
        <taxon>Bivalvia</taxon>
        <taxon>Autobranchia</taxon>
        <taxon>Heteroconchia</taxon>
        <taxon>Euheterodonta</taxon>
        <taxon>Imparidentia</taxon>
        <taxon>Neoheterodontei</taxon>
        <taxon>Myida</taxon>
        <taxon>Dreissenoidea</taxon>
        <taxon>Dreissenidae</taxon>
        <taxon>Dreissena</taxon>
    </lineage>
</organism>
<keyword evidence="2" id="KW-1185">Reference proteome</keyword>
<evidence type="ECO:0000313" key="2">
    <source>
        <dbReference type="Proteomes" id="UP000828390"/>
    </source>
</evidence>
<protein>
    <submittedName>
        <fullName evidence="1">Uncharacterized protein</fullName>
    </submittedName>
</protein>
<dbReference type="AlphaFoldDB" id="A0A9D4IFM5"/>
<dbReference type="Proteomes" id="UP000828390">
    <property type="component" value="Unassembled WGS sequence"/>
</dbReference>
<dbReference type="EMBL" id="JAIWYP010000009">
    <property type="protein sequence ID" value="KAH3773631.1"/>
    <property type="molecule type" value="Genomic_DNA"/>
</dbReference>
<accession>A0A9D4IFM5</accession>
<proteinExistence type="predicted"/>
<reference evidence="1" key="2">
    <citation type="submission" date="2020-11" db="EMBL/GenBank/DDBJ databases">
        <authorList>
            <person name="McCartney M.A."/>
            <person name="Auch B."/>
            <person name="Kono T."/>
            <person name="Mallez S."/>
            <person name="Becker A."/>
            <person name="Gohl D.M."/>
            <person name="Silverstein K.A.T."/>
            <person name="Koren S."/>
            <person name="Bechman K.B."/>
            <person name="Herman A."/>
            <person name="Abrahante J.E."/>
            <person name="Garbe J."/>
        </authorList>
    </citation>
    <scope>NUCLEOTIDE SEQUENCE</scope>
    <source>
        <strain evidence="1">Duluth1</strain>
        <tissue evidence="1">Whole animal</tissue>
    </source>
</reference>
<evidence type="ECO:0000313" key="1">
    <source>
        <dbReference type="EMBL" id="KAH3773631.1"/>
    </source>
</evidence>
<reference evidence="1" key="1">
    <citation type="journal article" date="2019" name="bioRxiv">
        <title>The Genome of the Zebra Mussel, Dreissena polymorpha: A Resource for Invasive Species Research.</title>
        <authorList>
            <person name="McCartney M.A."/>
            <person name="Auch B."/>
            <person name="Kono T."/>
            <person name="Mallez S."/>
            <person name="Zhang Y."/>
            <person name="Obille A."/>
            <person name="Becker A."/>
            <person name="Abrahante J.E."/>
            <person name="Garbe J."/>
            <person name="Badalamenti J.P."/>
            <person name="Herman A."/>
            <person name="Mangelson H."/>
            <person name="Liachko I."/>
            <person name="Sullivan S."/>
            <person name="Sone E.D."/>
            <person name="Koren S."/>
            <person name="Silverstein K.A.T."/>
            <person name="Beckman K.B."/>
            <person name="Gohl D.M."/>
        </authorList>
    </citation>
    <scope>NUCLEOTIDE SEQUENCE</scope>
    <source>
        <strain evidence="1">Duluth1</strain>
        <tissue evidence="1">Whole animal</tissue>
    </source>
</reference>
<name>A0A9D4IFM5_DREPO</name>